<dbReference type="OrthoDB" id="2754894at2759"/>
<gene>
    <name evidence="2" type="ORF">BD311DRAFT_351676</name>
</gene>
<keyword evidence="1" id="KW-0732">Signal</keyword>
<feature type="chain" id="PRO_5020618070" evidence="1">
    <location>
        <begin position="34"/>
        <end position="192"/>
    </location>
</feature>
<evidence type="ECO:0000256" key="1">
    <source>
        <dbReference type="SAM" id="SignalP"/>
    </source>
</evidence>
<feature type="signal peptide" evidence="1">
    <location>
        <begin position="1"/>
        <end position="33"/>
    </location>
</feature>
<reference evidence="2" key="1">
    <citation type="submission" date="2019-01" db="EMBL/GenBank/DDBJ databases">
        <title>Draft genome sequences of three monokaryotic isolates of the white-rot basidiomycete fungus Dichomitus squalens.</title>
        <authorList>
            <consortium name="DOE Joint Genome Institute"/>
            <person name="Lopez S.C."/>
            <person name="Andreopoulos B."/>
            <person name="Pangilinan J."/>
            <person name="Lipzen A."/>
            <person name="Riley R."/>
            <person name="Ahrendt S."/>
            <person name="Ng V."/>
            <person name="Barry K."/>
            <person name="Daum C."/>
            <person name="Grigoriev I.V."/>
            <person name="Hilden K.S."/>
            <person name="Makela M.R."/>
            <person name="de Vries R.P."/>
        </authorList>
    </citation>
    <scope>NUCLEOTIDE SEQUENCE [LARGE SCALE GENOMIC DNA]</scope>
    <source>
        <strain evidence="2">OM18370.1</strain>
    </source>
</reference>
<dbReference type="EMBL" id="ML143389">
    <property type="protein sequence ID" value="TBU34345.1"/>
    <property type="molecule type" value="Genomic_DNA"/>
</dbReference>
<organism evidence="2">
    <name type="scientific">Dichomitus squalens</name>
    <dbReference type="NCBI Taxonomy" id="114155"/>
    <lineage>
        <taxon>Eukaryota</taxon>
        <taxon>Fungi</taxon>
        <taxon>Dikarya</taxon>
        <taxon>Basidiomycota</taxon>
        <taxon>Agaricomycotina</taxon>
        <taxon>Agaricomycetes</taxon>
        <taxon>Polyporales</taxon>
        <taxon>Polyporaceae</taxon>
        <taxon>Dichomitus</taxon>
    </lineage>
</organism>
<protein>
    <submittedName>
        <fullName evidence="2">Uncharacterized protein</fullName>
    </submittedName>
</protein>
<accession>A0A4Q9N2F4</accession>
<dbReference type="Proteomes" id="UP000292957">
    <property type="component" value="Unassembled WGS sequence"/>
</dbReference>
<sequence length="192" mass="20714">MRLHESHDGAAEAHPPASMLLAVVVALLQFVNGQSTNATCSDDYDWMRNSKAQSPCLITAWLQYPCYGPFQVPGLPSGPYSYSGPLNGSAYPCACNTVLYSMWAACAVCQGAGISRIYPWSSFSEYCSKVSVEQYPEIIPNDTAVPLWAYLPLANDTFNLAAAKSNASEGEPAQLQLSAYHCSFITLAISPI</sequence>
<name>A0A4Q9N2F4_9APHY</name>
<proteinExistence type="predicted"/>
<dbReference type="AlphaFoldDB" id="A0A4Q9N2F4"/>
<evidence type="ECO:0000313" key="2">
    <source>
        <dbReference type="EMBL" id="TBU34345.1"/>
    </source>
</evidence>